<dbReference type="eggNOG" id="COG2175">
    <property type="taxonomic scope" value="Bacteria"/>
</dbReference>
<comment type="caution">
    <text evidence="4">The sequence shown here is derived from an EMBL/GenBank/DDBJ whole genome shotgun (WGS) entry which is preliminary data.</text>
</comment>
<evidence type="ECO:0000313" key="5">
    <source>
        <dbReference type="Proteomes" id="UP000004095"/>
    </source>
</evidence>
<dbReference type="AlphaFoldDB" id="A1ZGW4"/>
<dbReference type="PANTHER" id="PTHR10696:SF21">
    <property type="entry name" value="TAUD_TFDA-LIKE DOMAIN-CONTAINING PROTEIN"/>
    <property type="match status" value="1"/>
</dbReference>
<evidence type="ECO:0000259" key="3">
    <source>
        <dbReference type="Pfam" id="PF02668"/>
    </source>
</evidence>
<evidence type="ECO:0000256" key="2">
    <source>
        <dbReference type="ARBA" id="ARBA00023002"/>
    </source>
</evidence>
<accession>A1ZGW4</accession>
<dbReference type="Proteomes" id="UP000004095">
    <property type="component" value="Unassembled WGS sequence"/>
</dbReference>
<dbReference type="InterPro" id="IPR003819">
    <property type="entry name" value="TauD/TfdA-like"/>
</dbReference>
<dbReference type="Pfam" id="PF02668">
    <property type="entry name" value="TauD"/>
    <property type="match status" value="1"/>
</dbReference>
<gene>
    <name evidence="4" type="ORF">M23134_08055</name>
</gene>
<sequence>MTRWGNEDTVERPFPASDQKVKISLIDAQSEPLRFAKDINLADHSFVANLNAPYSEGLKYHLANETDVITAFGVTSYLGVEGTERIIQEALINGNTQLFCFSVVKYLNPTDFVELCRKCNLEVQQINELPQRAYKNQTEQERVTRTLKEKGMYTRDDEENLMTLMFLAYKKDLLSTKKAGISSTLIVANKENELLGHSCNKNPLRYSSTQWAHPWHIVLSQQHSENRAIYQKLTELHTQGAIAIGDTITAISSATPTSTDDVVHLAKLFAGEYQVTKQNLPEGQIKQTLTRIEPIINAHIVKQVPASSEALEVGLKQHGHLLVRTGQAIDDAKVLKLLTGKGKAMDYRYGNVARQKIKGTSALQVTPWSKELCILPHSELTYHTKFPKYISFVCKVPAEHGGETAIYDCAKAFDVLSPDFQAKATQHNVIFRKRYVQSSGHDRYPSWQQVMGEGSTANDFMTHFNALGYNCVQLQEEDNKVIETQLTRPLVYQYQGKKCLHSSIVGISPYWYQQVWPGKTPPLTVTWDNNEPFSIAELRHMEEALLLARISYNNWQKHDVLFLDNLRVAHGRLPFTGKRVTGALMAQPAQFVKTDEHWNVELVK</sequence>
<dbReference type="EMBL" id="AAWS01000007">
    <property type="protein sequence ID" value="EAY30233.1"/>
    <property type="molecule type" value="Genomic_DNA"/>
</dbReference>
<dbReference type="Gene3D" id="3.60.130.10">
    <property type="entry name" value="Clavaminate synthase-like"/>
    <property type="match status" value="1"/>
</dbReference>
<dbReference type="InterPro" id="IPR042098">
    <property type="entry name" value="TauD-like_sf"/>
</dbReference>
<dbReference type="InterPro" id="IPR050411">
    <property type="entry name" value="AlphaKG_dependent_hydroxylases"/>
</dbReference>
<protein>
    <recommendedName>
        <fullName evidence="3">TauD/TfdA-like domain-containing protein</fullName>
    </recommendedName>
</protein>
<keyword evidence="5" id="KW-1185">Reference proteome</keyword>
<reference evidence="4 5" key="1">
    <citation type="submission" date="2007-01" db="EMBL/GenBank/DDBJ databases">
        <authorList>
            <person name="Haygood M."/>
            <person name="Podell S."/>
            <person name="Anderson C."/>
            <person name="Hopkinson B."/>
            <person name="Roe K."/>
            <person name="Barbeau K."/>
            <person name="Gaasterland T."/>
            <person name="Ferriera S."/>
            <person name="Johnson J."/>
            <person name="Kravitz S."/>
            <person name="Beeson K."/>
            <person name="Sutton G."/>
            <person name="Rogers Y.-H."/>
            <person name="Friedman R."/>
            <person name="Frazier M."/>
            <person name="Venter J.C."/>
        </authorList>
    </citation>
    <scope>NUCLEOTIDE SEQUENCE [LARGE SCALE GENOMIC DNA]</scope>
    <source>
        <strain evidence="4 5">ATCC 23134</strain>
    </source>
</reference>
<dbReference type="PANTHER" id="PTHR10696">
    <property type="entry name" value="GAMMA-BUTYROBETAINE HYDROXYLASE-RELATED"/>
    <property type="match status" value="1"/>
</dbReference>
<feature type="domain" description="TauD/TfdA-like" evidence="3">
    <location>
        <begin position="307"/>
        <end position="579"/>
    </location>
</feature>
<evidence type="ECO:0000313" key="4">
    <source>
        <dbReference type="EMBL" id="EAY30233.1"/>
    </source>
</evidence>
<name>A1ZGW4_MICM2</name>
<comment type="cofactor">
    <cofactor evidence="1">
        <name>Fe(2+)</name>
        <dbReference type="ChEBI" id="CHEBI:29033"/>
    </cofactor>
</comment>
<dbReference type="SUPFAM" id="SSF51197">
    <property type="entry name" value="Clavaminate synthase-like"/>
    <property type="match status" value="1"/>
</dbReference>
<evidence type="ECO:0000256" key="1">
    <source>
        <dbReference type="ARBA" id="ARBA00001954"/>
    </source>
</evidence>
<proteinExistence type="predicted"/>
<organism evidence="4 5">
    <name type="scientific">Microscilla marina ATCC 23134</name>
    <dbReference type="NCBI Taxonomy" id="313606"/>
    <lineage>
        <taxon>Bacteria</taxon>
        <taxon>Pseudomonadati</taxon>
        <taxon>Bacteroidota</taxon>
        <taxon>Cytophagia</taxon>
        <taxon>Cytophagales</taxon>
        <taxon>Microscillaceae</taxon>
        <taxon>Microscilla</taxon>
    </lineage>
</organism>
<dbReference type="GO" id="GO:0016706">
    <property type="term" value="F:2-oxoglutarate-dependent dioxygenase activity"/>
    <property type="evidence" value="ECO:0007669"/>
    <property type="project" value="UniProtKB-ARBA"/>
</dbReference>
<keyword evidence="2" id="KW-0560">Oxidoreductase</keyword>